<organism evidence="2 3">
    <name type="scientific">Vibrio tapetis subsp. tapetis</name>
    <dbReference type="NCBI Taxonomy" id="1671868"/>
    <lineage>
        <taxon>Bacteria</taxon>
        <taxon>Pseudomonadati</taxon>
        <taxon>Pseudomonadota</taxon>
        <taxon>Gammaproteobacteria</taxon>
        <taxon>Vibrionales</taxon>
        <taxon>Vibrionaceae</taxon>
        <taxon>Vibrio</taxon>
    </lineage>
</organism>
<dbReference type="RefSeq" id="WP_102524669.1">
    <property type="nucleotide sequence ID" value="NZ_LT960612.1"/>
</dbReference>
<dbReference type="KEGG" id="vta:B0799"/>
<evidence type="ECO:0008006" key="4">
    <source>
        <dbReference type="Google" id="ProtNLM"/>
    </source>
</evidence>
<keyword evidence="3" id="KW-1185">Reference proteome</keyword>
<sequence length="170" mass="18620">MKLISISVLMAGSALMFGCQSTAPMSEDEKMVTSKLCSVGDMSGVSANQDMFEKAVMDCGGYDIFTEDMLVGSTLTFSFNNGKSTRIMKAAEDGTASYDKPEKGTSETIQWKLDDRGNLSLMFEDGYLWHWVLQAEAGNYWAIKSYGIGAKAEERDIMSMVVTVTPPVEI</sequence>
<keyword evidence="1" id="KW-0732">Signal</keyword>
<dbReference type="OrthoDB" id="5869466at2"/>
<reference evidence="2 3" key="1">
    <citation type="submission" date="2017-10" db="EMBL/GenBank/DDBJ databases">
        <authorList>
            <person name="Banno H."/>
            <person name="Chua N.-H."/>
        </authorList>
    </citation>
    <scope>NUCLEOTIDE SEQUENCE [LARGE SCALE GENOMIC DNA]</scope>
    <source>
        <strain evidence="2">Vibrio tapetis CECT4600</strain>
    </source>
</reference>
<feature type="signal peptide" evidence="1">
    <location>
        <begin position="1"/>
        <end position="18"/>
    </location>
</feature>
<evidence type="ECO:0000313" key="3">
    <source>
        <dbReference type="Proteomes" id="UP000235828"/>
    </source>
</evidence>
<name>A0A2N8ZKH2_9VIBR</name>
<accession>A0A2N8ZKH2</accession>
<gene>
    <name evidence="2" type="ORF">VTAP4600_B0799</name>
</gene>
<dbReference type="Proteomes" id="UP000235828">
    <property type="component" value="Chromosome B"/>
</dbReference>
<protein>
    <recommendedName>
        <fullName evidence="4">Lipoprotein</fullName>
    </recommendedName>
</protein>
<evidence type="ECO:0000256" key="1">
    <source>
        <dbReference type="SAM" id="SignalP"/>
    </source>
</evidence>
<dbReference type="EMBL" id="LT960612">
    <property type="protein sequence ID" value="SON52410.1"/>
    <property type="molecule type" value="Genomic_DNA"/>
</dbReference>
<evidence type="ECO:0000313" key="2">
    <source>
        <dbReference type="EMBL" id="SON52410.1"/>
    </source>
</evidence>
<proteinExistence type="predicted"/>
<dbReference type="PROSITE" id="PS51257">
    <property type="entry name" value="PROKAR_LIPOPROTEIN"/>
    <property type="match status" value="1"/>
</dbReference>
<feature type="chain" id="PRO_5014899415" description="Lipoprotein" evidence="1">
    <location>
        <begin position="19"/>
        <end position="170"/>
    </location>
</feature>
<dbReference type="AlphaFoldDB" id="A0A2N8ZKH2"/>